<feature type="region of interest" description="Disordered" evidence="2">
    <location>
        <begin position="414"/>
        <end position="440"/>
    </location>
</feature>
<dbReference type="Pfam" id="PF01076">
    <property type="entry name" value="Mob_Pre"/>
    <property type="match status" value="1"/>
</dbReference>
<dbReference type="GO" id="GO:0003677">
    <property type="term" value="F:DNA binding"/>
    <property type="evidence" value="ECO:0007669"/>
    <property type="project" value="InterPro"/>
</dbReference>
<evidence type="ECO:0008006" key="5">
    <source>
        <dbReference type="Google" id="ProtNLM"/>
    </source>
</evidence>
<keyword evidence="1" id="KW-0175">Coiled coil</keyword>
<sequence length="440" mass="48637">MSGYSGQRRHDLRIGPQPKYVDPERSPLNRTLLEPPFPAVMKAIATKRRAKRETQRAMKSNSAIATAGIITFGSQAAQMFEALSEEDQDRAFRLLARAIAMRLRTSLHGLVVHRDEATIYAHFTLSSHNRNGVPLSKSTRPAVLSGLQDLTAQVMQRFCPEIERGNRYGDRLAAGADWSDTIHKSVHKLHRELPLALAAKQAQLDALAADEETARARVAEMEERVAKLTQKTDLTTREVKRLATYQKRLEDRNAELEQVLSASQAAQIEAERLGALAAESRAREEAKTAEAIAKSAAMATAMSALTEEVAAETLHRTPAGKITAKSPERLKPAHPEIVPAVQAAVSLVEHSRQKRRDAEAAACAIHEERKALAEEREAIAREWSALRKMRAALDAALSRVRAWLGRPDLPAEARVEGEDMLRDVTRNLPPPEDDNDEPGM</sequence>
<dbReference type="GO" id="GO:0006310">
    <property type="term" value="P:DNA recombination"/>
    <property type="evidence" value="ECO:0007669"/>
    <property type="project" value="InterPro"/>
</dbReference>
<evidence type="ECO:0000313" key="3">
    <source>
        <dbReference type="EMBL" id="ATX67557.1"/>
    </source>
</evidence>
<evidence type="ECO:0000256" key="2">
    <source>
        <dbReference type="SAM" id="MobiDB-lite"/>
    </source>
</evidence>
<organism evidence="3 4">
    <name type="scientific">Roseinatronobacter bogoriensis subsp. barguzinensis</name>
    <dbReference type="NCBI Taxonomy" id="441209"/>
    <lineage>
        <taxon>Bacteria</taxon>
        <taxon>Pseudomonadati</taxon>
        <taxon>Pseudomonadota</taxon>
        <taxon>Alphaproteobacteria</taxon>
        <taxon>Rhodobacterales</taxon>
        <taxon>Paracoccaceae</taxon>
        <taxon>Roseinatronobacter</taxon>
    </lineage>
</organism>
<protein>
    <recommendedName>
        <fullName evidence="5">Plasmid recombination enzyme</fullName>
    </recommendedName>
</protein>
<dbReference type="AlphaFoldDB" id="A0A2K8KDM2"/>
<dbReference type="CDD" id="cd17242">
    <property type="entry name" value="MobM_relaxase"/>
    <property type="match status" value="1"/>
</dbReference>
<feature type="region of interest" description="Disordered" evidence="2">
    <location>
        <begin position="1"/>
        <end position="32"/>
    </location>
</feature>
<gene>
    <name evidence="3" type="ORF">BG454_18490</name>
</gene>
<reference evidence="3 4" key="1">
    <citation type="submission" date="2017-11" db="EMBL/GenBank/DDBJ databases">
        <title>Revised Sequence and Annotation of the Rhodobaca barguzinensis strain alga05 Genome.</title>
        <authorList>
            <person name="Kopejtka K."/>
            <person name="Tomasch J.M."/>
            <person name="Bunk B."/>
            <person name="Koblizek M."/>
        </authorList>
    </citation>
    <scope>NUCLEOTIDE SEQUENCE [LARGE SCALE GENOMIC DNA]</scope>
    <source>
        <strain evidence="4">alga05</strain>
    </source>
</reference>
<dbReference type="EMBL" id="CP024899">
    <property type="protein sequence ID" value="ATX67557.1"/>
    <property type="molecule type" value="Genomic_DNA"/>
</dbReference>
<accession>A0A2K8KDM2</accession>
<feature type="compositionally biased region" description="Basic and acidic residues" evidence="2">
    <location>
        <begin position="414"/>
        <end position="425"/>
    </location>
</feature>
<dbReference type="InterPro" id="IPR001668">
    <property type="entry name" value="Mob_Pre"/>
</dbReference>
<name>A0A2K8KDM2_9RHOB</name>
<dbReference type="KEGG" id="rbg:BG454_18490"/>
<feature type="coiled-coil region" evidence="1">
    <location>
        <begin position="204"/>
        <end position="266"/>
    </location>
</feature>
<evidence type="ECO:0000313" key="4">
    <source>
        <dbReference type="Proteomes" id="UP000228948"/>
    </source>
</evidence>
<evidence type="ECO:0000256" key="1">
    <source>
        <dbReference type="SAM" id="Coils"/>
    </source>
</evidence>
<dbReference type="Proteomes" id="UP000228948">
    <property type="component" value="Chromosome"/>
</dbReference>
<dbReference type="Gene3D" id="3.30.930.30">
    <property type="match status" value="1"/>
</dbReference>
<keyword evidence="4" id="KW-1185">Reference proteome</keyword>
<feature type="compositionally biased region" description="Acidic residues" evidence="2">
    <location>
        <begin position="431"/>
        <end position="440"/>
    </location>
</feature>
<proteinExistence type="predicted"/>